<protein>
    <submittedName>
        <fullName evidence="1">Uncharacterized protein</fullName>
    </submittedName>
</protein>
<sequence length="83" mass="9285">MGQRIQDLSPLIFSMVPTRIVKKRTVREALAGMGWTRDIHSMVTLEVIHEFIRLGDFLTDITLQPGVPDRLLSSSGQYSAKSA</sequence>
<name>A0AAV5FHH0_ELECO</name>
<dbReference type="EMBL" id="BQKI01000087">
    <property type="protein sequence ID" value="GJN35184.1"/>
    <property type="molecule type" value="Genomic_DNA"/>
</dbReference>
<dbReference type="EMBL" id="BQKI01000087">
    <property type="protein sequence ID" value="GJN35196.1"/>
    <property type="molecule type" value="Genomic_DNA"/>
</dbReference>
<evidence type="ECO:0000313" key="3">
    <source>
        <dbReference type="Proteomes" id="UP001054889"/>
    </source>
</evidence>
<reference evidence="1" key="1">
    <citation type="journal article" date="2018" name="DNA Res.">
        <title>Multiple hybrid de novo genome assembly of finger millet, an orphan allotetraploid crop.</title>
        <authorList>
            <person name="Hatakeyama M."/>
            <person name="Aluri S."/>
            <person name="Balachadran M.T."/>
            <person name="Sivarajan S.R."/>
            <person name="Patrignani A."/>
            <person name="Gruter S."/>
            <person name="Poveda L."/>
            <person name="Shimizu-Inatsugi R."/>
            <person name="Baeten J."/>
            <person name="Francoijs K.J."/>
            <person name="Nataraja K.N."/>
            <person name="Reddy Y.A.N."/>
            <person name="Phadnis S."/>
            <person name="Ravikumar R.L."/>
            <person name="Schlapbach R."/>
            <person name="Sreeman S.M."/>
            <person name="Shimizu K.K."/>
        </authorList>
    </citation>
    <scope>NUCLEOTIDE SEQUENCE</scope>
</reference>
<accession>A0AAV5FHH0</accession>
<organism evidence="1 3">
    <name type="scientific">Eleusine coracana subsp. coracana</name>
    <dbReference type="NCBI Taxonomy" id="191504"/>
    <lineage>
        <taxon>Eukaryota</taxon>
        <taxon>Viridiplantae</taxon>
        <taxon>Streptophyta</taxon>
        <taxon>Embryophyta</taxon>
        <taxon>Tracheophyta</taxon>
        <taxon>Spermatophyta</taxon>
        <taxon>Magnoliopsida</taxon>
        <taxon>Liliopsida</taxon>
        <taxon>Poales</taxon>
        <taxon>Poaceae</taxon>
        <taxon>PACMAD clade</taxon>
        <taxon>Chloridoideae</taxon>
        <taxon>Cynodonteae</taxon>
        <taxon>Eleusininae</taxon>
        <taxon>Eleusine</taxon>
    </lineage>
</organism>
<dbReference type="Proteomes" id="UP001054889">
    <property type="component" value="Unassembled WGS sequence"/>
</dbReference>
<reference evidence="1" key="2">
    <citation type="submission" date="2021-12" db="EMBL/GenBank/DDBJ databases">
        <title>Resequencing data analysis of finger millet.</title>
        <authorList>
            <person name="Hatakeyama M."/>
            <person name="Aluri S."/>
            <person name="Balachadran M.T."/>
            <person name="Sivarajan S.R."/>
            <person name="Poveda L."/>
            <person name="Shimizu-Inatsugi R."/>
            <person name="Schlapbach R."/>
            <person name="Sreeman S.M."/>
            <person name="Shimizu K.K."/>
        </authorList>
    </citation>
    <scope>NUCLEOTIDE SEQUENCE</scope>
</reference>
<evidence type="ECO:0000313" key="1">
    <source>
        <dbReference type="EMBL" id="GJN35184.1"/>
    </source>
</evidence>
<dbReference type="AlphaFoldDB" id="A0AAV5FHH0"/>
<proteinExistence type="predicted"/>
<gene>
    <name evidence="1" type="primary">gb23931</name>
    <name evidence="2" type="synonym">gb23943</name>
    <name evidence="1" type="ORF">PR202_gb23931</name>
    <name evidence="2" type="ORF">PR202_gb23943</name>
</gene>
<evidence type="ECO:0000313" key="2">
    <source>
        <dbReference type="EMBL" id="GJN35196.1"/>
    </source>
</evidence>
<comment type="caution">
    <text evidence="1">The sequence shown here is derived from an EMBL/GenBank/DDBJ whole genome shotgun (WGS) entry which is preliminary data.</text>
</comment>
<keyword evidence="3" id="KW-1185">Reference proteome</keyword>